<evidence type="ECO:0000256" key="9">
    <source>
        <dbReference type="SAM" id="Phobius"/>
    </source>
</evidence>
<feature type="domain" description="Tripartite ATP-independent periplasmic transporters DctQ component" evidence="10">
    <location>
        <begin position="21"/>
        <end position="148"/>
    </location>
</feature>
<dbReference type="Pfam" id="PF04290">
    <property type="entry name" value="DctQ"/>
    <property type="match status" value="1"/>
</dbReference>
<feature type="transmembrane region" description="Helical" evidence="9">
    <location>
        <begin position="45"/>
        <end position="64"/>
    </location>
</feature>
<comment type="subcellular location">
    <subcellularLocation>
        <location evidence="1">Cell inner membrane</location>
        <topology evidence="1">Multi-pass membrane protein</topology>
    </subcellularLocation>
</comment>
<dbReference type="EMBL" id="JBHTLY010000007">
    <property type="protein sequence ID" value="MFD1202954.1"/>
    <property type="molecule type" value="Genomic_DNA"/>
</dbReference>
<keyword evidence="7 9" id="KW-0472">Membrane</keyword>
<keyword evidence="5 9" id="KW-0812">Transmembrane</keyword>
<organism evidence="11 12">
    <name type="scientific">Leucobacter albus</name>
    <dbReference type="NCBI Taxonomy" id="272210"/>
    <lineage>
        <taxon>Bacteria</taxon>
        <taxon>Bacillati</taxon>
        <taxon>Actinomycetota</taxon>
        <taxon>Actinomycetes</taxon>
        <taxon>Micrococcales</taxon>
        <taxon>Microbacteriaceae</taxon>
        <taxon>Leucobacter</taxon>
    </lineage>
</organism>
<evidence type="ECO:0000256" key="1">
    <source>
        <dbReference type="ARBA" id="ARBA00004429"/>
    </source>
</evidence>
<keyword evidence="4" id="KW-0997">Cell inner membrane</keyword>
<evidence type="ECO:0000256" key="5">
    <source>
        <dbReference type="ARBA" id="ARBA00022692"/>
    </source>
</evidence>
<proteinExistence type="inferred from homology"/>
<comment type="caution">
    <text evidence="11">The sequence shown here is derived from an EMBL/GenBank/DDBJ whole genome shotgun (WGS) entry which is preliminary data.</text>
</comment>
<dbReference type="InterPro" id="IPR007387">
    <property type="entry name" value="TRAP_DctQ"/>
</dbReference>
<feature type="transmembrane region" description="Helical" evidence="9">
    <location>
        <begin position="84"/>
        <end position="103"/>
    </location>
</feature>
<keyword evidence="3" id="KW-1003">Cell membrane</keyword>
<dbReference type="RefSeq" id="WP_343960716.1">
    <property type="nucleotide sequence ID" value="NZ_BAAAKZ010000009.1"/>
</dbReference>
<evidence type="ECO:0000313" key="11">
    <source>
        <dbReference type="EMBL" id="MFD1202954.1"/>
    </source>
</evidence>
<dbReference type="PANTHER" id="PTHR35011:SF2">
    <property type="entry name" value="2,3-DIKETO-L-GULONATE TRAP TRANSPORTER SMALL PERMEASE PROTEIN YIAM"/>
    <property type="match status" value="1"/>
</dbReference>
<name>A0ABW3TTI5_9MICO</name>
<keyword evidence="6 9" id="KW-1133">Transmembrane helix</keyword>
<gene>
    <name evidence="11" type="ORF">ACFQ3U_13715</name>
</gene>
<evidence type="ECO:0000259" key="10">
    <source>
        <dbReference type="Pfam" id="PF04290"/>
    </source>
</evidence>
<keyword evidence="2" id="KW-0813">Transport</keyword>
<protein>
    <submittedName>
        <fullName evidence="11">TRAP transporter small permease</fullName>
    </submittedName>
</protein>
<evidence type="ECO:0000256" key="8">
    <source>
        <dbReference type="ARBA" id="ARBA00038436"/>
    </source>
</evidence>
<comment type="similarity">
    <text evidence="8">Belongs to the TRAP transporter small permease family.</text>
</comment>
<evidence type="ECO:0000256" key="2">
    <source>
        <dbReference type="ARBA" id="ARBA00022448"/>
    </source>
</evidence>
<dbReference type="InterPro" id="IPR055348">
    <property type="entry name" value="DctQ"/>
</dbReference>
<dbReference type="PANTHER" id="PTHR35011">
    <property type="entry name" value="2,3-DIKETO-L-GULONATE TRAP TRANSPORTER SMALL PERMEASE PROTEIN YIAM"/>
    <property type="match status" value="1"/>
</dbReference>
<evidence type="ECO:0000256" key="3">
    <source>
        <dbReference type="ARBA" id="ARBA00022475"/>
    </source>
</evidence>
<evidence type="ECO:0000256" key="7">
    <source>
        <dbReference type="ARBA" id="ARBA00023136"/>
    </source>
</evidence>
<keyword evidence="12" id="KW-1185">Reference proteome</keyword>
<evidence type="ECO:0000256" key="6">
    <source>
        <dbReference type="ARBA" id="ARBA00022989"/>
    </source>
</evidence>
<accession>A0ABW3TTI5</accession>
<reference evidence="12" key="1">
    <citation type="journal article" date="2019" name="Int. J. Syst. Evol. Microbiol.">
        <title>The Global Catalogue of Microorganisms (GCM) 10K type strain sequencing project: providing services to taxonomists for standard genome sequencing and annotation.</title>
        <authorList>
            <consortium name="The Broad Institute Genomics Platform"/>
            <consortium name="The Broad Institute Genome Sequencing Center for Infectious Disease"/>
            <person name="Wu L."/>
            <person name="Ma J."/>
        </authorList>
    </citation>
    <scope>NUCLEOTIDE SEQUENCE [LARGE SCALE GENOMIC DNA]</scope>
    <source>
        <strain evidence="12">CCUG 50213</strain>
    </source>
</reference>
<evidence type="ECO:0000313" key="12">
    <source>
        <dbReference type="Proteomes" id="UP001597181"/>
    </source>
</evidence>
<feature type="transmembrane region" description="Helical" evidence="9">
    <location>
        <begin position="12"/>
        <end position="33"/>
    </location>
</feature>
<dbReference type="Proteomes" id="UP001597181">
    <property type="component" value="Unassembled WGS sequence"/>
</dbReference>
<evidence type="ECO:0000256" key="4">
    <source>
        <dbReference type="ARBA" id="ARBA00022519"/>
    </source>
</evidence>
<sequence length="199" mass="21514">MFDLILRRLENTIIAITFLFITLLAFANVIARYVFHASFSFTSELLINLAVLLTMVGAAAATRLGTHPSFSLLRDSSRGALHKIVVALVCLGMLVFFLVLMWLGFESAMKQFESGRLTPALQIPQWILSMCLPFGALLGAIRSIQVAVIELRGGEAFKGEEAEALEVAEAVQAETAALENAALATNTDTTTPTKEGGRP</sequence>
<feature type="transmembrane region" description="Helical" evidence="9">
    <location>
        <begin position="123"/>
        <end position="141"/>
    </location>
</feature>